<dbReference type="RefSeq" id="WP_136857702.1">
    <property type="nucleotide sequence ID" value="NZ_SUNH01000023.1"/>
</dbReference>
<dbReference type="Proteomes" id="UP000306223">
    <property type="component" value="Unassembled WGS sequence"/>
</dbReference>
<reference evidence="1 2" key="1">
    <citation type="submission" date="2019-04" db="EMBL/GenBank/DDBJ databases">
        <authorList>
            <person name="Li J."/>
        </authorList>
    </citation>
    <scope>NUCLEOTIDE SEQUENCE [LARGE SCALE GENOMIC DNA]</scope>
    <source>
        <strain evidence="1 2">CCTCC AB2016182</strain>
    </source>
</reference>
<accession>A0A4U0QKL1</accession>
<keyword evidence="2" id="KW-1185">Reference proteome</keyword>
<sequence>MFELSGATPQETDGPSFFLHAVAATKAADQVSAETYVVLSYDGIGVTLMLDTTDAGQIKIVAGGLGADDPDVASSVDEFLDGMLQDTFAATLKAASATVRYSQAGKPERQAA</sequence>
<gene>
    <name evidence="1" type="ORF">FA740_15370</name>
</gene>
<name>A0A4U0QKL1_9RHOB</name>
<dbReference type="AlphaFoldDB" id="A0A4U0QKL1"/>
<proteinExistence type="predicted"/>
<organism evidence="1 2">
    <name type="scientific">Paracoccus hibiscisoli</name>
    <dbReference type="NCBI Taxonomy" id="2023261"/>
    <lineage>
        <taxon>Bacteria</taxon>
        <taxon>Pseudomonadati</taxon>
        <taxon>Pseudomonadota</taxon>
        <taxon>Alphaproteobacteria</taxon>
        <taxon>Rhodobacterales</taxon>
        <taxon>Paracoccaceae</taxon>
        <taxon>Paracoccus</taxon>
    </lineage>
</organism>
<comment type="caution">
    <text evidence="1">The sequence shown here is derived from an EMBL/GenBank/DDBJ whole genome shotgun (WGS) entry which is preliminary data.</text>
</comment>
<evidence type="ECO:0000313" key="1">
    <source>
        <dbReference type="EMBL" id="TJZ82285.1"/>
    </source>
</evidence>
<dbReference type="EMBL" id="SUNH01000023">
    <property type="protein sequence ID" value="TJZ82285.1"/>
    <property type="molecule type" value="Genomic_DNA"/>
</dbReference>
<protein>
    <submittedName>
        <fullName evidence="1">Uncharacterized protein</fullName>
    </submittedName>
</protein>
<evidence type="ECO:0000313" key="2">
    <source>
        <dbReference type="Proteomes" id="UP000306223"/>
    </source>
</evidence>